<feature type="signal peptide" evidence="1">
    <location>
        <begin position="1"/>
        <end position="26"/>
    </location>
</feature>
<evidence type="ECO:0000313" key="2">
    <source>
        <dbReference type="EMBL" id="KAF4710197.1"/>
    </source>
</evidence>
<accession>A0A7J6QPL5</accession>
<gene>
    <name evidence="2" type="ORF">FOZ63_012442</name>
</gene>
<keyword evidence="3" id="KW-1185">Reference proteome</keyword>
<protein>
    <submittedName>
        <fullName evidence="2">Uncharacterized protein</fullName>
    </submittedName>
</protein>
<keyword evidence="1" id="KW-0732">Signal</keyword>
<reference evidence="2 3" key="1">
    <citation type="submission" date="2020-04" db="EMBL/GenBank/DDBJ databases">
        <title>Perkinsus olseni comparative genomics.</title>
        <authorList>
            <person name="Bogema D.R."/>
        </authorList>
    </citation>
    <scope>NUCLEOTIDE SEQUENCE [LARGE SCALE GENOMIC DNA]</scope>
    <source>
        <strain evidence="2 3">ATCC PRA-207</strain>
    </source>
</reference>
<name>A0A7J6QPL5_PEROL</name>
<comment type="caution">
    <text evidence="2">The sequence shown here is derived from an EMBL/GenBank/DDBJ whole genome shotgun (WGS) entry which is preliminary data.</text>
</comment>
<evidence type="ECO:0000313" key="3">
    <source>
        <dbReference type="Proteomes" id="UP000553632"/>
    </source>
</evidence>
<organism evidence="2 3">
    <name type="scientific">Perkinsus olseni</name>
    <name type="common">Perkinsus atlanticus</name>
    <dbReference type="NCBI Taxonomy" id="32597"/>
    <lineage>
        <taxon>Eukaryota</taxon>
        <taxon>Sar</taxon>
        <taxon>Alveolata</taxon>
        <taxon>Perkinsozoa</taxon>
        <taxon>Perkinsea</taxon>
        <taxon>Perkinsida</taxon>
        <taxon>Perkinsidae</taxon>
        <taxon>Perkinsus</taxon>
    </lineage>
</organism>
<dbReference type="Proteomes" id="UP000553632">
    <property type="component" value="Unassembled WGS sequence"/>
</dbReference>
<proteinExistence type="predicted"/>
<evidence type="ECO:0000256" key="1">
    <source>
        <dbReference type="SAM" id="SignalP"/>
    </source>
</evidence>
<sequence>MASGRSNLCPYRSILLLTCIVHVVLPLNDDNTLALAAYPADCYGEGATSEVSTNMFIKKGTCLYSFKNRDSNGEIIESTGVRVEGNSKNFIGHTLTLQLSIHDNHLSVETNGSAFLFSTFEHVPFVWRLRVPDGHAKIWQRLHDPIRFNVSSFILKNAEDGASAATGWHMLEGVASAFTFSLYGNSLGRSFVERR</sequence>
<feature type="chain" id="PRO_5029903632" evidence="1">
    <location>
        <begin position="27"/>
        <end position="195"/>
    </location>
</feature>
<dbReference type="EMBL" id="JABANO010031471">
    <property type="protein sequence ID" value="KAF4710197.1"/>
    <property type="molecule type" value="Genomic_DNA"/>
</dbReference>
<dbReference type="AlphaFoldDB" id="A0A7J6QPL5"/>